<evidence type="ECO:0000313" key="9">
    <source>
        <dbReference type="EMBL" id="SMH29204.1"/>
    </source>
</evidence>
<evidence type="ECO:0000256" key="2">
    <source>
        <dbReference type="ARBA" id="ARBA00022692"/>
    </source>
</evidence>
<organism evidence="7 10">
    <name type="scientific">Methanohalophilus portucalensis FDF-1</name>
    <dbReference type="NCBI Taxonomy" id="523843"/>
    <lineage>
        <taxon>Archaea</taxon>
        <taxon>Methanobacteriati</taxon>
        <taxon>Methanobacteriota</taxon>
        <taxon>Stenosarchaea group</taxon>
        <taxon>Methanomicrobia</taxon>
        <taxon>Methanosarcinales</taxon>
        <taxon>Methanosarcinaceae</taxon>
        <taxon>Methanohalophilus</taxon>
    </lineage>
</organism>
<reference evidence="9" key="2">
    <citation type="submission" date="2017-04" db="EMBL/GenBank/DDBJ databases">
        <authorList>
            <person name="Afonso C.L."/>
            <person name="Miller P.J."/>
            <person name="Scott M.A."/>
            <person name="Spackman E."/>
            <person name="Goraichik I."/>
            <person name="Dimitrov K.M."/>
            <person name="Suarez D.L."/>
            <person name="Swayne D.E."/>
        </authorList>
    </citation>
    <scope>NUCLEOTIDE SEQUENCE [LARGE SCALE GENOMIC DNA]</scope>
    <source>
        <strain evidence="9">FDF-1</strain>
    </source>
</reference>
<dbReference type="EMBL" id="JWTK01000001">
    <property type="protein sequence ID" value="OJH50364.1"/>
    <property type="molecule type" value="Genomic_DNA"/>
</dbReference>
<evidence type="ECO:0000259" key="6">
    <source>
        <dbReference type="Pfam" id="PF04893"/>
    </source>
</evidence>
<reference evidence="7 10" key="1">
    <citation type="submission" date="2014-12" db="EMBL/GenBank/DDBJ databases">
        <title>The genome sequence of Methanohalophilus portucalensis strain FDF1.</title>
        <authorList>
            <person name="Lai M.-C."/>
            <person name="Lai S.-J."/>
        </authorList>
    </citation>
    <scope>NUCLEOTIDE SEQUENCE [LARGE SCALE GENOMIC DNA]</scope>
    <source>
        <strain evidence="7 10">FDF-1</strain>
    </source>
</reference>
<gene>
    <name evidence="8" type="ORF">EFE41_06485</name>
    <name evidence="7" type="ORF">MPF_0152</name>
    <name evidence="9" type="ORF">SAMN06264941_0157</name>
</gene>
<dbReference type="Proteomes" id="UP000278252">
    <property type="component" value="Unassembled WGS sequence"/>
</dbReference>
<proteinExistence type="predicted"/>
<evidence type="ECO:0000313" key="11">
    <source>
        <dbReference type="Proteomes" id="UP000193969"/>
    </source>
</evidence>
<dbReference type="Pfam" id="PF04893">
    <property type="entry name" value="Yip1"/>
    <property type="match status" value="1"/>
</dbReference>
<dbReference type="RefSeq" id="WP_072358082.1">
    <property type="nucleotide sequence ID" value="NZ_FXBN01000001.1"/>
</dbReference>
<name>A0A1L9C7B3_9EURY</name>
<dbReference type="EMBL" id="RJJH01000011">
    <property type="protein sequence ID" value="RNI11202.1"/>
    <property type="molecule type" value="Genomic_DNA"/>
</dbReference>
<evidence type="ECO:0000313" key="8">
    <source>
        <dbReference type="EMBL" id="RNI11202.1"/>
    </source>
</evidence>
<reference evidence="11" key="3">
    <citation type="submission" date="2017-04" db="EMBL/GenBank/DDBJ databases">
        <authorList>
            <person name="Varghese N."/>
            <person name="Submissions S."/>
        </authorList>
    </citation>
    <scope>NUCLEOTIDE SEQUENCE [LARGE SCALE GENOMIC DNA]</scope>
    <source>
        <strain evidence="11">FDF-1</strain>
    </source>
</reference>
<dbReference type="Proteomes" id="UP000185713">
    <property type="component" value="Unassembled WGS sequence"/>
</dbReference>
<reference evidence="8 12" key="4">
    <citation type="submission" date="2018-10" db="EMBL/GenBank/DDBJ databases">
        <title>Cultivation of a novel Methanohalophilus strain from Kebrit Deep of the Red Sea and a genomic comparison of members of the genus Methanohalophilus.</title>
        <authorList>
            <person name="Guan Y."/>
            <person name="Ngugi D.K."/>
            <person name="Stingl U."/>
        </authorList>
    </citation>
    <scope>NUCLEOTIDE SEQUENCE [LARGE SCALE GENOMIC DNA]</scope>
    <source>
        <strain evidence="8 12">DSM 7471</strain>
    </source>
</reference>
<evidence type="ECO:0000313" key="7">
    <source>
        <dbReference type="EMBL" id="OJH50364.1"/>
    </source>
</evidence>
<feature type="domain" description="Yip1" evidence="6">
    <location>
        <begin position="5"/>
        <end position="201"/>
    </location>
</feature>
<keyword evidence="11" id="KW-1185">Reference proteome</keyword>
<feature type="transmembrane region" description="Helical" evidence="5">
    <location>
        <begin position="151"/>
        <end position="173"/>
    </location>
</feature>
<dbReference type="OrthoDB" id="116519at2157"/>
<dbReference type="EMBL" id="FXBN01000001">
    <property type="protein sequence ID" value="SMH29204.1"/>
    <property type="molecule type" value="Genomic_DNA"/>
</dbReference>
<comment type="subcellular location">
    <subcellularLocation>
        <location evidence="1">Membrane</location>
        <topology evidence="1">Multi-pass membrane protein</topology>
    </subcellularLocation>
</comment>
<evidence type="ECO:0000256" key="1">
    <source>
        <dbReference type="ARBA" id="ARBA00004141"/>
    </source>
</evidence>
<accession>A0A1L9C7B3</accession>
<evidence type="ECO:0000256" key="5">
    <source>
        <dbReference type="SAM" id="Phobius"/>
    </source>
</evidence>
<evidence type="ECO:0000256" key="3">
    <source>
        <dbReference type="ARBA" id="ARBA00022989"/>
    </source>
</evidence>
<evidence type="ECO:0000313" key="10">
    <source>
        <dbReference type="Proteomes" id="UP000185713"/>
    </source>
</evidence>
<keyword evidence="3 5" id="KW-1133">Transmembrane helix</keyword>
<dbReference type="GO" id="GO:0016020">
    <property type="term" value="C:membrane"/>
    <property type="evidence" value="ECO:0007669"/>
    <property type="project" value="UniProtKB-SubCell"/>
</dbReference>
<dbReference type="InterPro" id="IPR006977">
    <property type="entry name" value="Yip1_dom"/>
</dbReference>
<evidence type="ECO:0000313" key="12">
    <source>
        <dbReference type="Proteomes" id="UP000278252"/>
    </source>
</evidence>
<feature type="transmembrane region" description="Helical" evidence="5">
    <location>
        <begin position="106"/>
        <end position="125"/>
    </location>
</feature>
<feature type="transmembrane region" description="Helical" evidence="5">
    <location>
        <begin position="185"/>
        <end position="206"/>
    </location>
</feature>
<feature type="transmembrane region" description="Helical" evidence="5">
    <location>
        <begin position="63"/>
        <end position="94"/>
    </location>
</feature>
<protein>
    <submittedName>
        <fullName evidence="8">YIP1 family protein</fullName>
    </submittedName>
</protein>
<sequence>MSEIINVLTNPDSFFKEKMTERIQFKMPALIVVLNALMGAISGYIMVKAILSSAAVGGGFAGAGAIFVAVGGFLGVLVLWPIYTAVFYGLSALFGGEGSFKRSLEFVGYGYIPVLLNSIFGLYAINQVSDSLRASSANPAQIAQMLSNDPIMQVATLVGIIFQLWSANIWIFGLKNARNLNLRGALISVGIPIGLLILYSLISYIGGIA</sequence>
<evidence type="ECO:0000256" key="4">
    <source>
        <dbReference type="ARBA" id="ARBA00023136"/>
    </source>
</evidence>
<keyword evidence="4 5" id="KW-0472">Membrane</keyword>
<keyword evidence="2 5" id="KW-0812">Transmembrane</keyword>
<feature type="transmembrane region" description="Helical" evidence="5">
    <location>
        <begin position="29"/>
        <end position="51"/>
    </location>
</feature>
<dbReference type="Proteomes" id="UP000193969">
    <property type="component" value="Unassembled WGS sequence"/>
</dbReference>
<dbReference type="AlphaFoldDB" id="A0A1L9C7B3"/>